<organism evidence="1 2">
    <name type="scientific">Herminiimonas glaciei</name>
    <dbReference type="NCBI Taxonomy" id="523788"/>
    <lineage>
        <taxon>Bacteria</taxon>
        <taxon>Pseudomonadati</taxon>
        <taxon>Pseudomonadota</taxon>
        <taxon>Betaproteobacteria</taxon>
        <taxon>Burkholderiales</taxon>
        <taxon>Oxalobacteraceae</taxon>
        <taxon>Herminiimonas</taxon>
    </lineage>
</organism>
<evidence type="ECO:0000313" key="1">
    <source>
        <dbReference type="EMBL" id="MFC7288445.1"/>
    </source>
</evidence>
<dbReference type="RefSeq" id="WP_382271776.1">
    <property type="nucleotide sequence ID" value="NZ_JBHTBU010000001.1"/>
</dbReference>
<reference evidence="2" key="1">
    <citation type="journal article" date="2019" name="Int. J. Syst. Evol. Microbiol.">
        <title>The Global Catalogue of Microorganisms (GCM) 10K type strain sequencing project: providing services to taxonomists for standard genome sequencing and annotation.</title>
        <authorList>
            <consortium name="The Broad Institute Genomics Platform"/>
            <consortium name="The Broad Institute Genome Sequencing Center for Infectious Disease"/>
            <person name="Wu L."/>
            <person name="Ma J."/>
        </authorList>
    </citation>
    <scope>NUCLEOTIDE SEQUENCE [LARGE SCALE GENOMIC DNA]</scope>
    <source>
        <strain evidence="2">KACC 12508</strain>
    </source>
</reference>
<name>A0ABW2IBN3_9BURK</name>
<keyword evidence="2" id="KW-1185">Reference proteome</keyword>
<proteinExistence type="predicted"/>
<dbReference type="EMBL" id="JBHTBU010000001">
    <property type="protein sequence ID" value="MFC7288445.1"/>
    <property type="molecule type" value="Genomic_DNA"/>
</dbReference>
<evidence type="ECO:0008006" key="3">
    <source>
        <dbReference type="Google" id="ProtNLM"/>
    </source>
</evidence>
<dbReference type="Proteomes" id="UP001596542">
    <property type="component" value="Unassembled WGS sequence"/>
</dbReference>
<gene>
    <name evidence="1" type="ORF">ACFQPC_10395</name>
</gene>
<comment type="caution">
    <text evidence="1">The sequence shown here is derived from an EMBL/GenBank/DDBJ whole genome shotgun (WGS) entry which is preliminary data.</text>
</comment>
<accession>A0ABW2IBN3</accession>
<evidence type="ECO:0000313" key="2">
    <source>
        <dbReference type="Proteomes" id="UP001596542"/>
    </source>
</evidence>
<protein>
    <recommendedName>
        <fullName evidence="3">MgtE-like protein</fullName>
    </recommendedName>
</protein>
<sequence length="100" mass="11096">MHHPHLHVALRAAISARRIATLRQLFSEHGVLAFAQAIAACSPRVAADALSLLSASERTSVLRHLPLTTREKLRPMGFEIDQNISTACRIPAHQLRRQFA</sequence>